<keyword evidence="2" id="KW-1185">Reference proteome</keyword>
<name>G5K5H6_9STRE</name>
<organism evidence="1 2">
    <name type="scientific">Streptococcus ictaluri 707-05</name>
    <dbReference type="NCBI Taxonomy" id="764299"/>
    <lineage>
        <taxon>Bacteria</taxon>
        <taxon>Bacillati</taxon>
        <taxon>Bacillota</taxon>
        <taxon>Bacilli</taxon>
        <taxon>Lactobacillales</taxon>
        <taxon>Streptococcaceae</taxon>
        <taxon>Streptococcus</taxon>
    </lineage>
</organism>
<evidence type="ECO:0000313" key="2">
    <source>
        <dbReference type="Proteomes" id="UP000003330"/>
    </source>
</evidence>
<dbReference type="EMBL" id="AEUX02000007">
    <property type="protein sequence ID" value="EHI69201.1"/>
    <property type="molecule type" value="Genomic_DNA"/>
</dbReference>
<dbReference type="AlphaFoldDB" id="G5K5H6"/>
<evidence type="ECO:0000313" key="1">
    <source>
        <dbReference type="EMBL" id="EHI69201.1"/>
    </source>
</evidence>
<accession>G5K5H6</accession>
<dbReference type="STRING" id="764299.STRIC_2091"/>
<protein>
    <submittedName>
        <fullName evidence="1">Uncharacterized protein</fullName>
    </submittedName>
</protein>
<comment type="caution">
    <text evidence="1">The sequence shown here is derived from an EMBL/GenBank/DDBJ whole genome shotgun (WGS) entry which is preliminary data.</text>
</comment>
<reference evidence="1 2" key="1">
    <citation type="journal article" date="2014" name="Int. J. Syst. Evol. Microbiol.">
        <title>Phylogenomics and the dynamic genome evolution of the genus Streptococcus.</title>
        <authorList>
            <consortium name="The Broad Institute Genome Sequencing Platform"/>
            <person name="Richards V.P."/>
            <person name="Palmer S.R."/>
            <person name="Pavinski Bitar P.D."/>
            <person name="Qin X."/>
            <person name="Weinstock G.M."/>
            <person name="Highlander S.K."/>
            <person name="Town C.D."/>
            <person name="Burne R.A."/>
            <person name="Stanhope M.J."/>
        </authorList>
    </citation>
    <scope>NUCLEOTIDE SEQUENCE [LARGE SCALE GENOMIC DNA]</scope>
    <source>
        <strain evidence="1 2">707-05</strain>
    </source>
</reference>
<proteinExistence type="predicted"/>
<sequence>MLLRLILSENIISIDLCYERVFALFRMILINVMFFTLELSEKIQINPVKSRVL</sequence>
<dbReference type="Proteomes" id="UP000003330">
    <property type="component" value="Unassembled WGS sequence"/>
</dbReference>
<gene>
    <name evidence="1" type="ORF">STRIC_2091</name>
</gene>